<dbReference type="EMBL" id="VSRR010145205">
    <property type="protein sequence ID" value="MPD05271.1"/>
    <property type="molecule type" value="Genomic_DNA"/>
</dbReference>
<sequence length="63" mass="7166">MEISECETVISSQHTSALHPRKDSYRLSLKKDRSTNFLNIDPPPSCYTSLITGNKYTSLTLEF</sequence>
<gene>
    <name evidence="1" type="ORF">E2C01_101004</name>
</gene>
<dbReference type="AlphaFoldDB" id="A0A5B7K8F3"/>
<evidence type="ECO:0000313" key="2">
    <source>
        <dbReference type="Proteomes" id="UP000324222"/>
    </source>
</evidence>
<proteinExistence type="predicted"/>
<organism evidence="1 2">
    <name type="scientific">Portunus trituberculatus</name>
    <name type="common">Swimming crab</name>
    <name type="synonym">Neptunus trituberculatus</name>
    <dbReference type="NCBI Taxonomy" id="210409"/>
    <lineage>
        <taxon>Eukaryota</taxon>
        <taxon>Metazoa</taxon>
        <taxon>Ecdysozoa</taxon>
        <taxon>Arthropoda</taxon>
        <taxon>Crustacea</taxon>
        <taxon>Multicrustacea</taxon>
        <taxon>Malacostraca</taxon>
        <taxon>Eumalacostraca</taxon>
        <taxon>Eucarida</taxon>
        <taxon>Decapoda</taxon>
        <taxon>Pleocyemata</taxon>
        <taxon>Brachyura</taxon>
        <taxon>Eubrachyura</taxon>
        <taxon>Portunoidea</taxon>
        <taxon>Portunidae</taxon>
        <taxon>Portuninae</taxon>
        <taxon>Portunus</taxon>
    </lineage>
</organism>
<name>A0A5B7K8F3_PORTR</name>
<accession>A0A5B7K8F3</accession>
<protein>
    <submittedName>
        <fullName evidence="1">Uncharacterized protein</fullName>
    </submittedName>
</protein>
<comment type="caution">
    <text evidence="1">The sequence shown here is derived from an EMBL/GenBank/DDBJ whole genome shotgun (WGS) entry which is preliminary data.</text>
</comment>
<evidence type="ECO:0000313" key="1">
    <source>
        <dbReference type="EMBL" id="MPD05271.1"/>
    </source>
</evidence>
<reference evidence="1 2" key="1">
    <citation type="submission" date="2019-05" db="EMBL/GenBank/DDBJ databases">
        <title>Another draft genome of Portunus trituberculatus and its Hox gene families provides insights of decapod evolution.</title>
        <authorList>
            <person name="Jeong J.-H."/>
            <person name="Song I."/>
            <person name="Kim S."/>
            <person name="Choi T."/>
            <person name="Kim D."/>
            <person name="Ryu S."/>
            <person name="Kim W."/>
        </authorList>
    </citation>
    <scope>NUCLEOTIDE SEQUENCE [LARGE SCALE GENOMIC DNA]</scope>
    <source>
        <tissue evidence="1">Muscle</tissue>
    </source>
</reference>
<dbReference type="Proteomes" id="UP000324222">
    <property type="component" value="Unassembled WGS sequence"/>
</dbReference>
<keyword evidence="2" id="KW-1185">Reference proteome</keyword>